<dbReference type="AlphaFoldDB" id="A0AAD6HGH6"/>
<accession>A0AAD6HGH6</accession>
<comment type="caution">
    <text evidence="2">The sequence shown here is derived from an EMBL/GenBank/DDBJ whole genome shotgun (WGS) entry which is preliminary data.</text>
</comment>
<keyword evidence="3" id="KW-1185">Reference proteome</keyword>
<protein>
    <submittedName>
        <fullName evidence="2">Uncharacterized protein</fullName>
    </submittedName>
</protein>
<feature type="region of interest" description="Disordered" evidence="1">
    <location>
        <begin position="70"/>
        <end position="90"/>
    </location>
</feature>
<reference evidence="2" key="1">
    <citation type="journal article" date="2023" name="IMA Fungus">
        <title>Comparative genomic study of the Penicillium genus elucidates a diverse pangenome and 15 lateral gene transfer events.</title>
        <authorList>
            <person name="Petersen C."/>
            <person name="Sorensen T."/>
            <person name="Nielsen M.R."/>
            <person name="Sondergaard T.E."/>
            <person name="Sorensen J.L."/>
            <person name="Fitzpatrick D.A."/>
            <person name="Frisvad J.C."/>
            <person name="Nielsen K.L."/>
        </authorList>
    </citation>
    <scope>NUCLEOTIDE SEQUENCE</scope>
    <source>
        <strain evidence="2">IBT 17514</strain>
    </source>
</reference>
<evidence type="ECO:0000313" key="2">
    <source>
        <dbReference type="EMBL" id="KAJ5716119.1"/>
    </source>
</evidence>
<name>A0AAD6HGH6_9EURO</name>
<dbReference type="Proteomes" id="UP001215712">
    <property type="component" value="Unassembled WGS sequence"/>
</dbReference>
<dbReference type="EMBL" id="JAQJAN010000012">
    <property type="protein sequence ID" value="KAJ5716119.1"/>
    <property type="molecule type" value="Genomic_DNA"/>
</dbReference>
<gene>
    <name evidence="2" type="ORF">N7493_008030</name>
</gene>
<reference evidence="2" key="2">
    <citation type="submission" date="2023-01" db="EMBL/GenBank/DDBJ databases">
        <authorList>
            <person name="Petersen C."/>
        </authorList>
    </citation>
    <scope>NUCLEOTIDE SEQUENCE</scope>
    <source>
        <strain evidence="2">IBT 17514</strain>
    </source>
</reference>
<feature type="compositionally biased region" description="Acidic residues" evidence="1">
    <location>
        <begin position="72"/>
        <end position="90"/>
    </location>
</feature>
<organism evidence="2 3">
    <name type="scientific">Penicillium malachiteum</name>
    <dbReference type="NCBI Taxonomy" id="1324776"/>
    <lineage>
        <taxon>Eukaryota</taxon>
        <taxon>Fungi</taxon>
        <taxon>Dikarya</taxon>
        <taxon>Ascomycota</taxon>
        <taxon>Pezizomycotina</taxon>
        <taxon>Eurotiomycetes</taxon>
        <taxon>Eurotiomycetidae</taxon>
        <taxon>Eurotiales</taxon>
        <taxon>Aspergillaceae</taxon>
        <taxon>Penicillium</taxon>
    </lineage>
</organism>
<evidence type="ECO:0000313" key="3">
    <source>
        <dbReference type="Proteomes" id="UP001215712"/>
    </source>
</evidence>
<evidence type="ECO:0000256" key="1">
    <source>
        <dbReference type="SAM" id="MobiDB-lite"/>
    </source>
</evidence>
<proteinExistence type="predicted"/>
<sequence length="90" mass="9556">MQKGCGLCLSTDPDGFGGVCPGQAALGSMTNPRNCMPFLFEEMPCLWPNPLIDAAPHVAQKAVFEAAAAPDTDGDDGFEFEFDDDGKDEL</sequence>